<dbReference type="GO" id="GO:0002250">
    <property type="term" value="P:adaptive immune response"/>
    <property type="evidence" value="ECO:0007669"/>
    <property type="project" value="UniProtKB-KW"/>
</dbReference>
<sequence>MDWGKSSVFSFFLLITGASSQIQLTQSGKPGESVKVTCKTSGYTFTSYDISWVRQAPGKALEWIGYINPSTGSTGYAQAFQGRFTITRDTSISTAYLQLGSQRTDDTATYYCARDTVTQTTSTAIQKPSVREPQSPENTGDFSHPRECLPM</sequence>
<keyword evidence="2" id="KW-1064">Adaptive immunity</keyword>
<dbReference type="Proteomes" id="UP000694380">
    <property type="component" value="Unplaced"/>
</dbReference>
<dbReference type="SMART" id="SM00409">
    <property type="entry name" value="IG"/>
    <property type="match status" value="1"/>
</dbReference>
<dbReference type="GeneTree" id="ENSGT00950000183013"/>
<organism evidence="7 8">
    <name type="scientific">Chrysemys picta bellii</name>
    <name type="common">Western painted turtle</name>
    <name type="synonym">Emys bellii</name>
    <dbReference type="NCBI Taxonomy" id="8478"/>
    <lineage>
        <taxon>Eukaryota</taxon>
        <taxon>Metazoa</taxon>
        <taxon>Chordata</taxon>
        <taxon>Craniata</taxon>
        <taxon>Vertebrata</taxon>
        <taxon>Euteleostomi</taxon>
        <taxon>Archelosauria</taxon>
        <taxon>Testudinata</taxon>
        <taxon>Testudines</taxon>
        <taxon>Cryptodira</taxon>
        <taxon>Durocryptodira</taxon>
        <taxon>Testudinoidea</taxon>
        <taxon>Emydidae</taxon>
        <taxon>Chrysemys</taxon>
    </lineage>
</organism>
<dbReference type="InterPro" id="IPR013783">
    <property type="entry name" value="Ig-like_fold"/>
</dbReference>
<dbReference type="GO" id="GO:0005886">
    <property type="term" value="C:plasma membrane"/>
    <property type="evidence" value="ECO:0007669"/>
    <property type="project" value="UniProtKB-SubCell"/>
</dbReference>
<reference evidence="7" key="2">
    <citation type="submission" date="2025-09" db="UniProtKB">
        <authorList>
            <consortium name="Ensembl"/>
        </authorList>
    </citation>
    <scope>IDENTIFICATION</scope>
</reference>
<keyword evidence="5" id="KW-0732">Signal</keyword>
<dbReference type="InterPro" id="IPR013106">
    <property type="entry name" value="Ig_V-set"/>
</dbReference>
<reference evidence="7" key="1">
    <citation type="submission" date="2025-08" db="UniProtKB">
        <authorList>
            <consortium name="Ensembl"/>
        </authorList>
    </citation>
    <scope>IDENTIFICATION</scope>
</reference>
<evidence type="ECO:0000256" key="1">
    <source>
        <dbReference type="ARBA" id="ARBA00022859"/>
    </source>
</evidence>
<proteinExistence type="predicted"/>
<dbReference type="PROSITE" id="PS50835">
    <property type="entry name" value="IG_LIKE"/>
    <property type="match status" value="1"/>
</dbReference>
<dbReference type="Ensembl" id="ENSCPBT00000021819.1">
    <property type="protein sequence ID" value="ENSCPBP00000018488.1"/>
    <property type="gene ID" value="ENSCPBG00000013467.1"/>
</dbReference>
<dbReference type="AlphaFoldDB" id="A0A8C3HHZ2"/>
<dbReference type="InterPro" id="IPR036179">
    <property type="entry name" value="Ig-like_dom_sf"/>
</dbReference>
<dbReference type="InterPro" id="IPR007110">
    <property type="entry name" value="Ig-like_dom"/>
</dbReference>
<evidence type="ECO:0000259" key="6">
    <source>
        <dbReference type="PROSITE" id="PS50835"/>
    </source>
</evidence>
<keyword evidence="8" id="KW-1185">Reference proteome</keyword>
<dbReference type="SUPFAM" id="SSF48726">
    <property type="entry name" value="Immunoglobulin"/>
    <property type="match status" value="1"/>
</dbReference>
<name>A0A8C3HHZ2_CHRPI</name>
<feature type="chain" id="PRO_5045395045" description="Ig-like domain-containing protein" evidence="5">
    <location>
        <begin position="21"/>
        <end position="151"/>
    </location>
</feature>
<dbReference type="SMART" id="SM00406">
    <property type="entry name" value="IGv"/>
    <property type="match status" value="1"/>
</dbReference>
<evidence type="ECO:0000256" key="4">
    <source>
        <dbReference type="SAM" id="MobiDB-lite"/>
    </source>
</evidence>
<evidence type="ECO:0000256" key="3">
    <source>
        <dbReference type="ARBA" id="ARBA00043265"/>
    </source>
</evidence>
<dbReference type="Gene3D" id="2.60.40.10">
    <property type="entry name" value="Immunoglobulins"/>
    <property type="match status" value="1"/>
</dbReference>
<feature type="region of interest" description="Disordered" evidence="4">
    <location>
        <begin position="122"/>
        <end position="151"/>
    </location>
</feature>
<dbReference type="Pfam" id="PF07686">
    <property type="entry name" value="V-set"/>
    <property type="match status" value="1"/>
</dbReference>
<evidence type="ECO:0000313" key="7">
    <source>
        <dbReference type="Ensembl" id="ENSCPBP00000018488.1"/>
    </source>
</evidence>
<keyword evidence="3" id="KW-1280">Immunoglobulin</keyword>
<dbReference type="GO" id="GO:0005576">
    <property type="term" value="C:extracellular region"/>
    <property type="evidence" value="ECO:0007669"/>
    <property type="project" value="UniProtKB-SubCell"/>
</dbReference>
<evidence type="ECO:0000313" key="8">
    <source>
        <dbReference type="Proteomes" id="UP000694380"/>
    </source>
</evidence>
<accession>A0A8C3HHZ2</accession>
<feature type="domain" description="Ig-like" evidence="6">
    <location>
        <begin position="31"/>
        <end position="122"/>
    </location>
</feature>
<keyword evidence="1" id="KW-0391">Immunity</keyword>
<dbReference type="PANTHER" id="PTHR23266">
    <property type="entry name" value="IMMUNOGLOBULIN HEAVY CHAIN"/>
    <property type="match status" value="1"/>
</dbReference>
<evidence type="ECO:0000256" key="5">
    <source>
        <dbReference type="SAM" id="SignalP"/>
    </source>
</evidence>
<evidence type="ECO:0000256" key="2">
    <source>
        <dbReference type="ARBA" id="ARBA00023130"/>
    </source>
</evidence>
<dbReference type="InterPro" id="IPR003599">
    <property type="entry name" value="Ig_sub"/>
</dbReference>
<protein>
    <recommendedName>
        <fullName evidence="6">Ig-like domain-containing protein</fullName>
    </recommendedName>
</protein>
<dbReference type="GO" id="GO:0019814">
    <property type="term" value="C:immunoglobulin complex"/>
    <property type="evidence" value="ECO:0007669"/>
    <property type="project" value="UniProtKB-KW"/>
</dbReference>
<dbReference type="InterPro" id="IPR050199">
    <property type="entry name" value="IgHV"/>
</dbReference>
<feature type="signal peptide" evidence="5">
    <location>
        <begin position="1"/>
        <end position="20"/>
    </location>
</feature>
<dbReference type="OMA" id="GDFSHPR"/>